<sequence length="163" mass="18670">MYKVSKSIITLLRHLMPRWELNVTGADEVLTVAVTKCKCLNVPEMIQHITAGCTVLAHDEYLHRHNCVGRIVHQRIAQSLHLVQDDTPYYHTGRFQQIDLIIVLVDKRWKKTFLVDIAIPNSTNMQSAIATKITKYGDLAREVKQQQWRQKSVTIVPIVISAT</sequence>
<organism evidence="1 2">
    <name type="scientific">Ignelater luminosus</name>
    <name type="common">Cucubano</name>
    <name type="synonym">Pyrophorus luminosus</name>
    <dbReference type="NCBI Taxonomy" id="2038154"/>
    <lineage>
        <taxon>Eukaryota</taxon>
        <taxon>Metazoa</taxon>
        <taxon>Ecdysozoa</taxon>
        <taxon>Arthropoda</taxon>
        <taxon>Hexapoda</taxon>
        <taxon>Insecta</taxon>
        <taxon>Pterygota</taxon>
        <taxon>Neoptera</taxon>
        <taxon>Endopterygota</taxon>
        <taxon>Coleoptera</taxon>
        <taxon>Polyphaga</taxon>
        <taxon>Elateriformia</taxon>
        <taxon>Elateroidea</taxon>
        <taxon>Elateridae</taxon>
        <taxon>Agrypninae</taxon>
        <taxon>Pyrophorini</taxon>
        <taxon>Ignelater</taxon>
    </lineage>
</organism>
<protein>
    <submittedName>
        <fullName evidence="1">Uncharacterized protein</fullName>
    </submittedName>
</protein>
<dbReference type="AlphaFoldDB" id="A0A8K0FZ66"/>
<name>A0A8K0FZ66_IGNLU</name>
<evidence type="ECO:0000313" key="2">
    <source>
        <dbReference type="Proteomes" id="UP000801492"/>
    </source>
</evidence>
<dbReference type="Proteomes" id="UP000801492">
    <property type="component" value="Unassembled WGS sequence"/>
</dbReference>
<proteinExistence type="predicted"/>
<gene>
    <name evidence="1" type="ORF">ILUMI_23980</name>
</gene>
<comment type="caution">
    <text evidence="1">The sequence shown here is derived from an EMBL/GenBank/DDBJ whole genome shotgun (WGS) entry which is preliminary data.</text>
</comment>
<feature type="non-terminal residue" evidence="1">
    <location>
        <position position="1"/>
    </location>
</feature>
<reference evidence="1" key="1">
    <citation type="submission" date="2019-08" db="EMBL/GenBank/DDBJ databases">
        <title>The genome of the North American firefly Photinus pyralis.</title>
        <authorList>
            <consortium name="Photinus pyralis genome working group"/>
            <person name="Fallon T.R."/>
            <person name="Sander Lower S.E."/>
            <person name="Weng J.-K."/>
        </authorList>
    </citation>
    <scope>NUCLEOTIDE SEQUENCE</scope>
    <source>
        <strain evidence="1">TRF0915ILg1</strain>
        <tissue evidence="1">Whole body</tissue>
    </source>
</reference>
<evidence type="ECO:0000313" key="1">
    <source>
        <dbReference type="EMBL" id="KAF2882192.1"/>
    </source>
</evidence>
<dbReference type="EMBL" id="VTPC01090645">
    <property type="protein sequence ID" value="KAF2882192.1"/>
    <property type="molecule type" value="Genomic_DNA"/>
</dbReference>
<dbReference type="OrthoDB" id="5962029at2759"/>
<accession>A0A8K0FZ66</accession>
<keyword evidence="2" id="KW-1185">Reference proteome</keyword>